<dbReference type="Proteomes" id="UP000243686">
    <property type="component" value="Unassembled WGS sequence"/>
</dbReference>
<organism evidence="1 2">
    <name type="scientific">Opisthorchis viverrini</name>
    <name type="common">Southeast Asian liver fluke</name>
    <dbReference type="NCBI Taxonomy" id="6198"/>
    <lineage>
        <taxon>Eukaryota</taxon>
        <taxon>Metazoa</taxon>
        <taxon>Spiralia</taxon>
        <taxon>Lophotrochozoa</taxon>
        <taxon>Platyhelminthes</taxon>
        <taxon>Trematoda</taxon>
        <taxon>Digenea</taxon>
        <taxon>Opisthorchiida</taxon>
        <taxon>Opisthorchiata</taxon>
        <taxon>Opisthorchiidae</taxon>
        <taxon>Opisthorchis</taxon>
    </lineage>
</organism>
<dbReference type="EMBL" id="KV893036">
    <property type="protein sequence ID" value="OON19813.1"/>
    <property type="molecule type" value="Genomic_DNA"/>
</dbReference>
<gene>
    <name evidence="1" type="ORF">X801_04315</name>
</gene>
<protein>
    <submittedName>
        <fullName evidence="1">Uncharacterized protein</fullName>
    </submittedName>
</protein>
<evidence type="ECO:0000313" key="1">
    <source>
        <dbReference type="EMBL" id="OON19813.1"/>
    </source>
</evidence>
<dbReference type="AlphaFoldDB" id="A0A1S8WZX6"/>
<name>A0A1S8WZX6_OPIVI</name>
<keyword evidence="2" id="KW-1185">Reference proteome</keyword>
<sequence>KELIRKIEQKAHSGVSIDEALCDGTKLFVRVVPGNHIIRIYFSDGQIIDKPALGSTLIDPILCNGTTLKIITTDGQVNSRMAIPTQMGGYVTPKIKRADIYNNKLYVMMDTSLSEVSHTYEVTIVENESVQKRFVLNGPIDSVRDVTCNQCVIYVRTYSKEGSSAFSEPTRPTMHPVPVNMTLRPIVPGELRMVFDLKTSGKCPLHYAIHNLGNLNGTSMLQLGTPFTIKIHNPEKKTRFKHAYTFLGFPSCVRLRITVLPVLQRLQMSAAYSVSQSHLLESPKPEDVAHELQGNNVTIKWKKKQHCPALYSIVTLNSANQKTIENAVTFHNLVGCVDYTYTVRLYFRSNAMVESDPVTFV</sequence>
<reference evidence="1 2" key="1">
    <citation type="submission" date="2015-03" db="EMBL/GenBank/DDBJ databases">
        <title>Draft genome of the nematode, Opisthorchis viverrini.</title>
        <authorList>
            <person name="Mitreva M."/>
        </authorList>
    </citation>
    <scope>NUCLEOTIDE SEQUENCE [LARGE SCALE GENOMIC DNA]</scope>
    <source>
        <strain evidence="1">Khon Kaen</strain>
    </source>
</reference>
<feature type="non-terminal residue" evidence="1">
    <location>
        <position position="1"/>
    </location>
</feature>
<proteinExistence type="predicted"/>
<feature type="non-terminal residue" evidence="1">
    <location>
        <position position="361"/>
    </location>
</feature>
<evidence type="ECO:0000313" key="2">
    <source>
        <dbReference type="Proteomes" id="UP000243686"/>
    </source>
</evidence>
<accession>A0A1S8WZX6</accession>